<dbReference type="EMBL" id="JAHLQT010034303">
    <property type="protein sequence ID" value="KAG7158845.1"/>
    <property type="molecule type" value="Genomic_DNA"/>
</dbReference>
<name>A0A8J5JNJ8_HOMAM</name>
<reference evidence="1" key="1">
    <citation type="journal article" date="2021" name="Sci. Adv.">
        <title>The American lobster genome reveals insights on longevity, neural, and immune adaptations.</title>
        <authorList>
            <person name="Polinski J.M."/>
            <person name="Zimin A.V."/>
            <person name="Clark K.F."/>
            <person name="Kohn A.B."/>
            <person name="Sadowski N."/>
            <person name="Timp W."/>
            <person name="Ptitsyn A."/>
            <person name="Khanna P."/>
            <person name="Romanova D.Y."/>
            <person name="Williams P."/>
            <person name="Greenwood S.J."/>
            <person name="Moroz L.L."/>
            <person name="Walt D.R."/>
            <person name="Bodnar A.G."/>
        </authorList>
    </citation>
    <scope>NUCLEOTIDE SEQUENCE</scope>
    <source>
        <strain evidence="1">GMGI-L3</strain>
    </source>
</reference>
<dbReference type="Proteomes" id="UP000747542">
    <property type="component" value="Unassembled WGS sequence"/>
</dbReference>
<gene>
    <name evidence="1" type="ORF">Hamer_G027149</name>
</gene>
<sequence>MWIITASTSLDPLSNLQTETSIIQITIEEMNIECGEGVLYHDGYQTLFLVIHVGMGKPHRRALCTTMRFYIVQRKSHNHACVNNKPVCLAISGSSCDIPVCPNKCSEAEGRGKCDSSYGLHLYAWICGEDCSIVQRDHQVVVTQLFAPDKIASSLSHLTTVLPRMGHSSLWITADHCGYLVAIRCPWSAYDIQQFDTHNNSVWQQVR</sequence>
<evidence type="ECO:0000313" key="2">
    <source>
        <dbReference type="Proteomes" id="UP000747542"/>
    </source>
</evidence>
<keyword evidence="2" id="KW-1185">Reference proteome</keyword>
<organism evidence="1 2">
    <name type="scientific">Homarus americanus</name>
    <name type="common">American lobster</name>
    <dbReference type="NCBI Taxonomy" id="6706"/>
    <lineage>
        <taxon>Eukaryota</taxon>
        <taxon>Metazoa</taxon>
        <taxon>Ecdysozoa</taxon>
        <taxon>Arthropoda</taxon>
        <taxon>Crustacea</taxon>
        <taxon>Multicrustacea</taxon>
        <taxon>Malacostraca</taxon>
        <taxon>Eumalacostraca</taxon>
        <taxon>Eucarida</taxon>
        <taxon>Decapoda</taxon>
        <taxon>Pleocyemata</taxon>
        <taxon>Astacidea</taxon>
        <taxon>Nephropoidea</taxon>
        <taxon>Nephropidae</taxon>
        <taxon>Homarus</taxon>
    </lineage>
</organism>
<accession>A0A8J5JNJ8</accession>
<protein>
    <submittedName>
        <fullName evidence="1">Uncharacterized protein</fullName>
    </submittedName>
</protein>
<evidence type="ECO:0000313" key="1">
    <source>
        <dbReference type="EMBL" id="KAG7158845.1"/>
    </source>
</evidence>
<proteinExistence type="predicted"/>
<comment type="caution">
    <text evidence="1">The sequence shown here is derived from an EMBL/GenBank/DDBJ whole genome shotgun (WGS) entry which is preliminary data.</text>
</comment>
<dbReference type="AlphaFoldDB" id="A0A8J5JNJ8"/>